<dbReference type="EMBL" id="BMML01000033">
    <property type="protein sequence ID" value="GGN41006.1"/>
    <property type="molecule type" value="Genomic_DNA"/>
</dbReference>
<feature type="domain" description="HpcH/HpaI aldolase/citrate lyase" evidence="6">
    <location>
        <begin position="13"/>
        <end position="221"/>
    </location>
</feature>
<dbReference type="Pfam" id="PF03328">
    <property type="entry name" value="HpcH_HpaI"/>
    <property type="match status" value="1"/>
</dbReference>
<gene>
    <name evidence="7" type="ORF">GCM10011578_088840</name>
</gene>
<dbReference type="InterPro" id="IPR015813">
    <property type="entry name" value="Pyrv/PenolPyrv_kinase-like_dom"/>
</dbReference>
<feature type="binding site" evidence="4">
    <location>
        <position position="71"/>
    </location>
    <ligand>
        <name>substrate</name>
    </ligand>
</feature>
<feature type="binding site" evidence="4">
    <location>
        <position position="129"/>
    </location>
    <ligand>
        <name>substrate</name>
    </ligand>
</feature>
<proteinExistence type="predicted"/>
<feature type="binding site" evidence="5">
    <location>
        <position position="129"/>
    </location>
    <ligand>
        <name>Mg(2+)</name>
        <dbReference type="ChEBI" id="CHEBI:18420"/>
    </ligand>
</feature>
<dbReference type="GO" id="GO:0006107">
    <property type="term" value="P:oxaloacetate metabolic process"/>
    <property type="evidence" value="ECO:0007669"/>
    <property type="project" value="TreeGrafter"/>
</dbReference>
<evidence type="ECO:0000313" key="8">
    <source>
        <dbReference type="Proteomes" id="UP000653411"/>
    </source>
</evidence>
<evidence type="ECO:0000313" key="7">
    <source>
        <dbReference type="EMBL" id="GGN41006.1"/>
    </source>
</evidence>
<dbReference type="GO" id="GO:0000287">
    <property type="term" value="F:magnesium ion binding"/>
    <property type="evidence" value="ECO:0007669"/>
    <property type="project" value="TreeGrafter"/>
</dbReference>
<comment type="caution">
    <text evidence="7">The sequence shown here is derived from an EMBL/GenBank/DDBJ whole genome shotgun (WGS) entry which is preliminary data.</text>
</comment>
<dbReference type="InterPro" id="IPR040442">
    <property type="entry name" value="Pyrv_kinase-like_dom_sf"/>
</dbReference>
<evidence type="ECO:0000259" key="6">
    <source>
        <dbReference type="Pfam" id="PF03328"/>
    </source>
</evidence>
<organism evidence="7 8">
    <name type="scientific">Streptomyces fuscichromogenes</name>
    <dbReference type="NCBI Taxonomy" id="1324013"/>
    <lineage>
        <taxon>Bacteria</taxon>
        <taxon>Bacillati</taxon>
        <taxon>Actinomycetota</taxon>
        <taxon>Actinomycetes</taxon>
        <taxon>Kitasatosporales</taxon>
        <taxon>Streptomycetaceae</taxon>
        <taxon>Streptomyces</taxon>
    </lineage>
</organism>
<comment type="cofactor">
    <cofactor evidence="1">
        <name>Mg(2+)</name>
        <dbReference type="ChEBI" id="CHEBI:18420"/>
    </cofactor>
</comment>
<dbReference type="InterPro" id="IPR011206">
    <property type="entry name" value="Citrate_lyase_beta/mcl1/mcl2"/>
</dbReference>
<name>A0A917XN12_9ACTN</name>
<reference evidence="7" key="1">
    <citation type="journal article" date="2014" name="Int. J. Syst. Evol. Microbiol.">
        <title>Complete genome sequence of Corynebacterium casei LMG S-19264T (=DSM 44701T), isolated from a smear-ripened cheese.</title>
        <authorList>
            <consortium name="US DOE Joint Genome Institute (JGI-PGF)"/>
            <person name="Walter F."/>
            <person name="Albersmeier A."/>
            <person name="Kalinowski J."/>
            <person name="Ruckert C."/>
        </authorList>
    </citation>
    <scope>NUCLEOTIDE SEQUENCE</scope>
    <source>
        <strain evidence="7">CGMCC 4.7110</strain>
    </source>
</reference>
<dbReference type="Proteomes" id="UP000653411">
    <property type="component" value="Unassembled WGS sequence"/>
</dbReference>
<dbReference type="PIRSF" id="PIRSF015582">
    <property type="entry name" value="Cit_lyase_B"/>
    <property type="match status" value="1"/>
</dbReference>
<dbReference type="AlphaFoldDB" id="A0A917XN12"/>
<protein>
    <submittedName>
        <fullName evidence="7">CoA ester lyase</fullName>
    </submittedName>
</protein>
<dbReference type="GO" id="GO:0016829">
    <property type="term" value="F:lyase activity"/>
    <property type="evidence" value="ECO:0007669"/>
    <property type="project" value="UniProtKB-KW"/>
</dbReference>
<keyword evidence="2 5" id="KW-0479">Metal-binding</keyword>
<keyword evidence="7" id="KW-0456">Lyase</keyword>
<dbReference type="RefSeq" id="WP_229713732.1">
    <property type="nucleotide sequence ID" value="NZ_BMML01000033.1"/>
</dbReference>
<keyword evidence="8" id="KW-1185">Reference proteome</keyword>
<accession>A0A917XN12</accession>
<keyword evidence="3 5" id="KW-0460">Magnesium</keyword>
<sequence length="283" mass="28910">MNRPAPQPLRAWLITPALNADRFEKATSCGADVALADLEDSVALADKAAARASAARFLYPAADGGPVLGLRVNAPVTADGVHDLAAITGYPCQPGIVLVSKVESARDIEVVAGALDTGGHAPVLYALIETPRAIDRLPAIVKADRLGGLLFGAADYAALTGCARTWEALLYARSAVANTAGAAGIPAIDSPYFDVQDLDGLHREAERARSLGFQGKGAVHPRQIPVITRAFTPSAEEVAAAQAVVAAGHEASAAVTTVGGQMVGPPLLTAAQAVVDRAAASRS</sequence>
<evidence type="ECO:0000256" key="5">
    <source>
        <dbReference type="PIRSR" id="PIRSR015582-2"/>
    </source>
</evidence>
<reference evidence="7" key="2">
    <citation type="submission" date="2020-09" db="EMBL/GenBank/DDBJ databases">
        <authorList>
            <person name="Sun Q."/>
            <person name="Zhou Y."/>
        </authorList>
    </citation>
    <scope>NUCLEOTIDE SEQUENCE</scope>
    <source>
        <strain evidence="7">CGMCC 4.7110</strain>
    </source>
</reference>
<evidence type="ECO:0000256" key="2">
    <source>
        <dbReference type="ARBA" id="ARBA00022723"/>
    </source>
</evidence>
<dbReference type="PANTHER" id="PTHR32308">
    <property type="entry name" value="LYASE BETA SUBUNIT, PUTATIVE (AFU_ORTHOLOGUE AFUA_4G13030)-RELATED"/>
    <property type="match status" value="1"/>
</dbReference>
<evidence type="ECO:0000256" key="3">
    <source>
        <dbReference type="ARBA" id="ARBA00022842"/>
    </source>
</evidence>
<feature type="binding site" evidence="5">
    <location>
        <position position="155"/>
    </location>
    <ligand>
        <name>Mg(2+)</name>
        <dbReference type="ChEBI" id="CHEBI:18420"/>
    </ligand>
</feature>
<dbReference type="InterPro" id="IPR005000">
    <property type="entry name" value="Aldolase/citrate-lyase_domain"/>
</dbReference>
<dbReference type="SUPFAM" id="SSF51621">
    <property type="entry name" value="Phosphoenolpyruvate/pyruvate domain"/>
    <property type="match status" value="1"/>
</dbReference>
<dbReference type="Gene3D" id="3.20.20.60">
    <property type="entry name" value="Phosphoenolpyruvate-binding domains"/>
    <property type="match status" value="1"/>
</dbReference>
<dbReference type="PANTHER" id="PTHR32308:SF0">
    <property type="entry name" value="HPCH_HPAI ALDOLASE_CITRATE LYASE DOMAIN-CONTAINING PROTEIN"/>
    <property type="match status" value="1"/>
</dbReference>
<evidence type="ECO:0000256" key="1">
    <source>
        <dbReference type="ARBA" id="ARBA00001946"/>
    </source>
</evidence>
<evidence type="ECO:0000256" key="4">
    <source>
        <dbReference type="PIRSR" id="PIRSR015582-1"/>
    </source>
</evidence>